<evidence type="ECO:0000313" key="6">
    <source>
        <dbReference type="Proteomes" id="UP000734854"/>
    </source>
</evidence>
<dbReference type="EMBL" id="JACMSC010000013">
    <property type="protein sequence ID" value="KAG6494252.1"/>
    <property type="molecule type" value="Genomic_DNA"/>
</dbReference>
<evidence type="ECO:0000313" key="5">
    <source>
        <dbReference type="EMBL" id="KAG6494252.1"/>
    </source>
</evidence>
<keyword evidence="3" id="KW-0539">Nucleus</keyword>
<keyword evidence="6" id="KW-1185">Reference proteome</keyword>
<evidence type="ECO:0000256" key="3">
    <source>
        <dbReference type="ARBA" id="ARBA00023242"/>
    </source>
</evidence>
<dbReference type="PANTHER" id="PTHR33402:SF16">
    <property type="entry name" value="VQ MOTIF-CONTAINING PROTEIN 13-RELATED"/>
    <property type="match status" value="1"/>
</dbReference>
<dbReference type="InterPro" id="IPR008889">
    <property type="entry name" value="VQ"/>
</dbReference>
<dbReference type="PANTHER" id="PTHR33402">
    <property type="entry name" value="VQ MOTIF-CONTAINING PROTEIN 11-LIKE"/>
    <property type="match status" value="1"/>
</dbReference>
<comment type="caution">
    <text evidence="5">The sequence shown here is derived from an EMBL/GenBank/DDBJ whole genome shotgun (WGS) entry which is preliminary data.</text>
</comment>
<evidence type="ECO:0000259" key="4">
    <source>
        <dbReference type="Pfam" id="PF05678"/>
    </source>
</evidence>
<protein>
    <recommendedName>
        <fullName evidence="4">VQ domain-containing protein</fullName>
    </recommendedName>
</protein>
<name>A0A8J5KT57_ZINOF</name>
<organism evidence="5 6">
    <name type="scientific">Zingiber officinale</name>
    <name type="common">Ginger</name>
    <name type="synonym">Amomum zingiber</name>
    <dbReference type="NCBI Taxonomy" id="94328"/>
    <lineage>
        <taxon>Eukaryota</taxon>
        <taxon>Viridiplantae</taxon>
        <taxon>Streptophyta</taxon>
        <taxon>Embryophyta</taxon>
        <taxon>Tracheophyta</taxon>
        <taxon>Spermatophyta</taxon>
        <taxon>Magnoliopsida</taxon>
        <taxon>Liliopsida</taxon>
        <taxon>Zingiberales</taxon>
        <taxon>Zingiberaceae</taxon>
        <taxon>Zingiber</taxon>
    </lineage>
</organism>
<keyword evidence="2" id="KW-0597">Phosphoprotein</keyword>
<comment type="subcellular location">
    <subcellularLocation>
        <location evidence="1">Nucleus</location>
    </subcellularLocation>
</comment>
<dbReference type="GO" id="GO:0005634">
    <property type="term" value="C:nucleus"/>
    <property type="evidence" value="ECO:0007669"/>
    <property type="project" value="UniProtKB-SubCell"/>
</dbReference>
<dbReference type="AlphaFoldDB" id="A0A8J5KT57"/>
<dbReference type="Pfam" id="PF05678">
    <property type="entry name" value="VQ"/>
    <property type="match status" value="1"/>
</dbReference>
<sequence length="173" mass="18077">MESSGRGSPRFAASSCCVGVSSGGVRPRFMDDGGCPTTFVQADADSFKRVVQKLTGHGMAAPPGPKKQTFKLYERRGGIKTFKAIRPPAPSMPATLSPSVLDFPSLALASPITPLVPDPFARAAAAAVAEEERAIAEKGFYLHPPPRSAVEPPRLLSLFPVTSPTTPSASSSP</sequence>
<dbReference type="Proteomes" id="UP000734854">
    <property type="component" value="Unassembled WGS sequence"/>
</dbReference>
<dbReference type="InterPro" id="IPR039611">
    <property type="entry name" value="VQ_4/11/13/19/31/33"/>
</dbReference>
<evidence type="ECO:0000256" key="2">
    <source>
        <dbReference type="ARBA" id="ARBA00022553"/>
    </source>
</evidence>
<proteinExistence type="predicted"/>
<accession>A0A8J5KT57</accession>
<gene>
    <name evidence="5" type="ORF">ZIOFF_049272</name>
</gene>
<evidence type="ECO:0000256" key="1">
    <source>
        <dbReference type="ARBA" id="ARBA00004123"/>
    </source>
</evidence>
<reference evidence="5 6" key="1">
    <citation type="submission" date="2020-08" db="EMBL/GenBank/DDBJ databases">
        <title>Plant Genome Project.</title>
        <authorList>
            <person name="Zhang R.-G."/>
        </authorList>
    </citation>
    <scope>NUCLEOTIDE SEQUENCE [LARGE SCALE GENOMIC DNA]</scope>
    <source>
        <tissue evidence="5">Rhizome</tissue>
    </source>
</reference>
<feature type="domain" description="VQ" evidence="4">
    <location>
        <begin position="36"/>
        <end position="56"/>
    </location>
</feature>
<dbReference type="OrthoDB" id="784396at2759"/>